<dbReference type="EMBL" id="UZAF01018467">
    <property type="protein sequence ID" value="VDO52055.1"/>
    <property type="molecule type" value="Genomic_DNA"/>
</dbReference>
<keyword evidence="2" id="KW-1185">Reference proteome</keyword>
<sequence length="53" mass="5909">MIIFGKCHGRTQKRTKKQRFTLISELAHHINRSSYGCMSPISTNGGEGTSMNP</sequence>
<reference evidence="1 2" key="1">
    <citation type="submission" date="2018-11" db="EMBL/GenBank/DDBJ databases">
        <authorList>
            <consortium name="Pathogen Informatics"/>
        </authorList>
    </citation>
    <scope>NUCLEOTIDE SEQUENCE [LARGE SCALE GENOMIC DNA]</scope>
    <source>
        <strain evidence="1 2">MHpl1</strain>
    </source>
</reference>
<evidence type="ECO:0000313" key="1">
    <source>
        <dbReference type="EMBL" id="VDO52055.1"/>
    </source>
</evidence>
<gene>
    <name evidence="1" type="ORF">HPLM_LOCUS14156</name>
</gene>
<evidence type="ECO:0000313" key="2">
    <source>
        <dbReference type="Proteomes" id="UP000268014"/>
    </source>
</evidence>
<accession>A0A3P7ZRC4</accession>
<organism evidence="1 2">
    <name type="scientific">Haemonchus placei</name>
    <name type="common">Barber's pole worm</name>
    <dbReference type="NCBI Taxonomy" id="6290"/>
    <lineage>
        <taxon>Eukaryota</taxon>
        <taxon>Metazoa</taxon>
        <taxon>Ecdysozoa</taxon>
        <taxon>Nematoda</taxon>
        <taxon>Chromadorea</taxon>
        <taxon>Rhabditida</taxon>
        <taxon>Rhabditina</taxon>
        <taxon>Rhabditomorpha</taxon>
        <taxon>Strongyloidea</taxon>
        <taxon>Trichostrongylidae</taxon>
        <taxon>Haemonchus</taxon>
    </lineage>
</organism>
<proteinExistence type="predicted"/>
<dbReference type="Proteomes" id="UP000268014">
    <property type="component" value="Unassembled WGS sequence"/>
</dbReference>
<name>A0A3P7ZRC4_HAEPC</name>
<dbReference type="AlphaFoldDB" id="A0A3P7ZRC4"/>
<protein>
    <submittedName>
        <fullName evidence="1">Uncharacterized protein</fullName>
    </submittedName>
</protein>